<protein>
    <submittedName>
        <fullName evidence="2">Uncharacterized protein</fullName>
    </submittedName>
</protein>
<sequence length="114" mass="12780">MSQALTPAGLLTVSDQFVQVRMMPGVLVGLSIARLLTGLARFVQHPSREQVYGPHLAPALFMLLTVIHYWWAEFNLAQIHTWSSRTSCCSSSTSCGLRFSQWEENRGDRLPLFG</sequence>
<keyword evidence="2" id="KW-0614">Plasmid</keyword>
<dbReference type="EMBL" id="CP020372">
    <property type="protein sequence ID" value="AUB85410.1"/>
    <property type="molecule type" value="Genomic_DNA"/>
</dbReference>
<keyword evidence="1" id="KW-0812">Transmembrane</keyword>
<gene>
    <name evidence="2" type="ORF">THSYN_31290</name>
</gene>
<organism evidence="2 3">
    <name type="scientific">Candidatus Thiodictyon syntrophicum</name>
    <dbReference type="NCBI Taxonomy" id="1166950"/>
    <lineage>
        <taxon>Bacteria</taxon>
        <taxon>Pseudomonadati</taxon>
        <taxon>Pseudomonadota</taxon>
        <taxon>Gammaproteobacteria</taxon>
        <taxon>Chromatiales</taxon>
        <taxon>Chromatiaceae</taxon>
        <taxon>Thiodictyon</taxon>
    </lineage>
</organism>
<dbReference type="KEGG" id="tsy:THSYN_31290"/>
<keyword evidence="3" id="KW-1185">Reference proteome</keyword>
<evidence type="ECO:0000256" key="1">
    <source>
        <dbReference type="SAM" id="Phobius"/>
    </source>
</evidence>
<dbReference type="AlphaFoldDB" id="A0A2K8UIQ2"/>
<proteinExistence type="predicted"/>
<keyword evidence="1" id="KW-0472">Membrane</keyword>
<name>A0A2K8UIQ2_9GAMM</name>
<feature type="transmembrane region" description="Helical" evidence="1">
    <location>
        <begin position="20"/>
        <end position="39"/>
    </location>
</feature>
<evidence type="ECO:0000313" key="2">
    <source>
        <dbReference type="EMBL" id="AUB85410.1"/>
    </source>
</evidence>
<accession>A0A2K8UIQ2</accession>
<keyword evidence="1" id="KW-1133">Transmembrane helix</keyword>
<reference evidence="2 3" key="1">
    <citation type="submission" date="2017-03" db="EMBL/GenBank/DDBJ databases">
        <title>Complete genome sequence of Candidatus 'Thiodictyon syntrophicum' sp. nov. strain Cad16T, a photolithoautotroph purple sulfur bacterium isolated from an alpine meromictic lake.</title>
        <authorList>
            <person name="Luedin S.M."/>
            <person name="Pothier J.F."/>
            <person name="Danza F."/>
            <person name="Storelli N."/>
            <person name="Wittwer M."/>
            <person name="Tonolla M."/>
        </authorList>
    </citation>
    <scope>NUCLEOTIDE SEQUENCE [LARGE SCALE GENOMIC DNA]</scope>
    <source>
        <strain evidence="2 3">Cad16T</strain>
        <plasmid evidence="3">Plasmid pts485</plasmid>
    </source>
</reference>
<geneLocation type="plasmid" evidence="3">
    <name>pts485</name>
</geneLocation>
<feature type="transmembrane region" description="Helical" evidence="1">
    <location>
        <begin position="51"/>
        <end position="71"/>
    </location>
</feature>
<dbReference type="Proteomes" id="UP000232638">
    <property type="component" value="Plasmid pTs485"/>
</dbReference>
<evidence type="ECO:0000313" key="3">
    <source>
        <dbReference type="Proteomes" id="UP000232638"/>
    </source>
</evidence>